<dbReference type="AlphaFoldDB" id="E3FFE3"/>
<protein>
    <submittedName>
        <fullName evidence="1">Tetratricopeptide repeat family</fullName>
    </submittedName>
</protein>
<dbReference type="GO" id="GO:0009116">
    <property type="term" value="P:nucleoside metabolic process"/>
    <property type="evidence" value="ECO:0007669"/>
    <property type="project" value="InterPro"/>
</dbReference>
<name>E3FFE3_STIAD</name>
<dbReference type="eggNOG" id="COG0457">
    <property type="taxonomic scope" value="Bacteria"/>
</dbReference>
<accession>E3FFE3</accession>
<proteinExistence type="predicted"/>
<organism evidence="1 2">
    <name type="scientific">Stigmatella aurantiaca (strain DW4/3-1)</name>
    <dbReference type="NCBI Taxonomy" id="378806"/>
    <lineage>
        <taxon>Bacteria</taxon>
        <taxon>Pseudomonadati</taxon>
        <taxon>Myxococcota</taxon>
        <taxon>Myxococcia</taxon>
        <taxon>Myxococcales</taxon>
        <taxon>Cystobacterineae</taxon>
        <taxon>Archangiaceae</taxon>
        <taxon>Stigmatella</taxon>
    </lineage>
</organism>
<dbReference type="InterPro" id="IPR035994">
    <property type="entry name" value="Nucleoside_phosphorylase_sf"/>
</dbReference>
<evidence type="ECO:0000313" key="1">
    <source>
        <dbReference type="EMBL" id="ADO72700.1"/>
    </source>
</evidence>
<dbReference type="InterPro" id="IPR011990">
    <property type="entry name" value="TPR-like_helical_dom_sf"/>
</dbReference>
<dbReference type="Proteomes" id="UP000001351">
    <property type="component" value="Chromosome"/>
</dbReference>
<dbReference type="PANTHER" id="PTHR19959">
    <property type="entry name" value="KINESIN LIGHT CHAIN"/>
    <property type="match status" value="1"/>
</dbReference>
<dbReference type="Gene3D" id="1.25.40.10">
    <property type="entry name" value="Tetratricopeptide repeat domain"/>
    <property type="match status" value="3"/>
</dbReference>
<dbReference type="SMART" id="SM00028">
    <property type="entry name" value="TPR"/>
    <property type="match status" value="7"/>
</dbReference>
<sequence length="1191" mass="132522">MAASGGRQRSVDVVILTAITLEFQAVLQVEAGACEGSRWEQEQGPNGLPVAFREFKTQQGKRPMRVAVTQAGDMGAVAATHALLPLTMLYTPRCVAMCGVCAGRPGKTNLGDMVAAERLFFHDTGKQLPDQVQQDLKTYNLRDDWKVALEHFDFAARFRQEPWWQQRPIPYEWQENWVLAKLLENVTDPSQHPECEQFCPRWDFVIESLWKSDDVQDGTLLLTEQGRKRIGRVFIKHRNRLPDLSPAGSVLPFKVHVAPMGSGNQVVEDHTVWSFVSEHMRKTLGLEMEAVALGALAHAQREQKLDALVLKGVMDFANHGRDDQFKQYAARASAECLLAFLRETLDVEIVPGTDDLLESGTEKLPENPPPSALLNARYQVVSFHEQGREAILAELTRWCEEGPAVAVRLLHAEGGAGKTRLAIEAVRRQGLKDWSTGFLPKQVPEDWLERLWKRGRPTLVVIDYAESRPDLSLVLQRLVRYRQQEGVGSMRRMRLLLLARNAEDWWQSLRDKTELSTWLDETMPYELPSLTPLKTERERVFQEAVAEFALRRKVNEKPRGDLLLLDERFERVLYLHMAALAWVEGLAFDAATLMKVILDHEEHFWETQAPPSDTALSLRKSLARQVVAAATLRGGMEDFSTAARIVTKLLPRSFNEKDQELLHLLHRIYQRKGPKASMYLPALEPDLLGEAMVLRVASPEREEDRVAPDWIDRVLPSDEEERIVGTGLEVLGRASAAHPEAGRRWLERLLTNPLRPRARLALVAAKNVGMHTAFSPLGEILAERLRAVSDIELARELATVGVPQSTVSLGEVDVWILTTLLQESGSAIGEASERTRASLLNKLGNRLGALGRPAEALEATREAVGLHRELAQRNPDAFRPALAGSLNNLGNRLGTLGRPEEALEATHEAVGLHRELAQRNPDAFRPDLAVSLNNLGNWLSDLGWPEEALEATREAVGLHRELAQRNPDAFRPDLAGSLNNLGNSLSALGLRWPEEALEATREAVGLYRELAQRNPDAFQPDLAGSLHNLGNRLRDVVRPEEALEATREAVGLHRELAQRNPNAFRPDLAGSLSNLGNWLSALGGPAEALEATREAVGLYRELAQRNPDAFQPDLAVSLSNLGSSLSTLGRPAEALEATREAVGLYRELAQRNPDAFRPDLAKSLRNLAARLGALGRPAEALEATREAVENS</sequence>
<dbReference type="OrthoDB" id="5509699at2"/>
<dbReference type="KEGG" id="sur:STAUR_4922"/>
<dbReference type="HOGENOM" id="CLU_271801_0_0_7"/>
<gene>
    <name evidence="1" type="ordered locus">STAUR_4922</name>
</gene>
<evidence type="ECO:0000313" key="2">
    <source>
        <dbReference type="Proteomes" id="UP000001351"/>
    </source>
</evidence>
<reference evidence="1 2" key="1">
    <citation type="journal article" date="2011" name="Mol. Biol. Evol.">
        <title>Comparative genomic analysis of fruiting body formation in Myxococcales.</title>
        <authorList>
            <person name="Huntley S."/>
            <person name="Hamann N."/>
            <person name="Wegener-Feldbrugge S."/>
            <person name="Treuner-Lange A."/>
            <person name="Kube M."/>
            <person name="Reinhardt R."/>
            <person name="Klages S."/>
            <person name="Muller R."/>
            <person name="Ronning C.M."/>
            <person name="Nierman W.C."/>
            <person name="Sogaard-Andersen L."/>
        </authorList>
    </citation>
    <scope>NUCLEOTIDE SEQUENCE [LARGE SCALE GENOMIC DNA]</scope>
    <source>
        <strain evidence="1 2">DW4/3-1</strain>
    </source>
</reference>
<keyword evidence="2" id="KW-1185">Reference proteome</keyword>
<dbReference type="STRING" id="378806.STAUR_4922"/>
<dbReference type="Pfam" id="PF13374">
    <property type="entry name" value="TPR_10"/>
    <property type="match status" value="5"/>
</dbReference>
<dbReference type="RefSeq" id="WP_013376524.1">
    <property type="nucleotide sequence ID" value="NC_014623.1"/>
</dbReference>
<dbReference type="GO" id="GO:0003824">
    <property type="term" value="F:catalytic activity"/>
    <property type="evidence" value="ECO:0007669"/>
    <property type="project" value="InterPro"/>
</dbReference>
<dbReference type="Gene3D" id="3.40.50.1580">
    <property type="entry name" value="Nucleoside phosphorylase domain"/>
    <property type="match status" value="1"/>
</dbReference>
<dbReference type="EMBL" id="CP002271">
    <property type="protein sequence ID" value="ADO72700.1"/>
    <property type="molecule type" value="Genomic_DNA"/>
</dbReference>
<dbReference type="PANTHER" id="PTHR19959:SF119">
    <property type="entry name" value="FUNGAL LIPASE-LIKE DOMAIN-CONTAINING PROTEIN"/>
    <property type="match status" value="1"/>
</dbReference>
<dbReference type="InterPro" id="IPR019734">
    <property type="entry name" value="TPR_rpt"/>
</dbReference>
<dbReference type="SUPFAM" id="SSF53167">
    <property type="entry name" value="Purine and uridine phosphorylases"/>
    <property type="match status" value="1"/>
</dbReference>
<dbReference type="SUPFAM" id="SSF48452">
    <property type="entry name" value="TPR-like"/>
    <property type="match status" value="1"/>
</dbReference>
<dbReference type="eggNOG" id="COG0775">
    <property type="taxonomic scope" value="Bacteria"/>
</dbReference>